<dbReference type="Proteomes" id="UP000014978">
    <property type="component" value="Unassembled WGS sequence"/>
</dbReference>
<name>S7W5W4_SPRLO</name>
<dbReference type="InParanoid" id="S7W5W4"/>
<organism evidence="1 2">
    <name type="scientific">Spraguea lophii (strain 42_110)</name>
    <name type="common">Microsporidian parasite</name>
    <dbReference type="NCBI Taxonomy" id="1358809"/>
    <lineage>
        <taxon>Eukaryota</taxon>
        <taxon>Fungi</taxon>
        <taxon>Fungi incertae sedis</taxon>
        <taxon>Microsporidia</taxon>
        <taxon>Spragueidae</taxon>
        <taxon>Spraguea</taxon>
    </lineage>
</organism>
<reference evidence="2" key="1">
    <citation type="journal article" date="2013" name="PLoS Genet.">
        <title>The genome of Spraguea lophii and the basis of host-microsporidian interactions.</title>
        <authorList>
            <person name="Campbell S.E."/>
            <person name="Williams T.A."/>
            <person name="Yousuf A."/>
            <person name="Soanes D.M."/>
            <person name="Paszkiewicz K.H."/>
            <person name="Williams B.A.P."/>
        </authorList>
    </citation>
    <scope>NUCLEOTIDE SEQUENCE [LARGE SCALE GENOMIC DNA]</scope>
    <source>
        <strain evidence="2">42_110</strain>
    </source>
</reference>
<accession>S7W5W4</accession>
<evidence type="ECO:0000313" key="2">
    <source>
        <dbReference type="Proteomes" id="UP000014978"/>
    </source>
</evidence>
<sequence>MFMNPLLFFILLNNRINYFTNFRYNYHCMDLLNAHFIEEINNNIKHLTFTIGEEYSNLKEDITLVVNKNTFEYDAFSHDGFKIDVLQMFNQECAIYVRNKIKYIENYRKDKNYGVIYFIGEDTFIQYKRNKEGNIFTKDIIDIDSKKCFIHYLRIYDVITKYISNSKGFELKFQYESTEDSDKSYGCGLIRRSEERRV</sequence>
<dbReference type="HOGENOM" id="CLU_1381089_0_0_1"/>
<comment type="caution">
    <text evidence="1">The sequence shown here is derived from an EMBL/GenBank/DDBJ whole genome shotgun (WGS) entry which is preliminary data.</text>
</comment>
<dbReference type="VEuPathDB" id="MicrosporidiaDB:SLOPH_1221"/>
<protein>
    <submittedName>
        <fullName evidence="1">Uncharacterized protein</fullName>
    </submittedName>
</protein>
<evidence type="ECO:0000313" key="1">
    <source>
        <dbReference type="EMBL" id="EPR78175.1"/>
    </source>
</evidence>
<gene>
    <name evidence="1" type="ORF">SLOPH_1221</name>
</gene>
<keyword evidence="2" id="KW-1185">Reference proteome</keyword>
<dbReference type="AlphaFoldDB" id="S7W5W4"/>
<feature type="non-terminal residue" evidence="1">
    <location>
        <position position="198"/>
    </location>
</feature>
<proteinExistence type="predicted"/>
<dbReference type="EMBL" id="ATCN01000965">
    <property type="protein sequence ID" value="EPR78175.1"/>
    <property type="molecule type" value="Genomic_DNA"/>
</dbReference>